<dbReference type="Pfam" id="PF00198">
    <property type="entry name" value="2-oxoacid_dh"/>
    <property type="match status" value="1"/>
</dbReference>
<comment type="cofactor">
    <cofactor evidence="1 10">
        <name>(R)-lipoate</name>
        <dbReference type="ChEBI" id="CHEBI:83088"/>
    </cofactor>
</comment>
<evidence type="ECO:0000256" key="10">
    <source>
        <dbReference type="RuleBase" id="RU003423"/>
    </source>
</evidence>
<dbReference type="Gene3D" id="2.40.50.100">
    <property type="match status" value="1"/>
</dbReference>
<dbReference type="InterPro" id="IPR003016">
    <property type="entry name" value="2-oxoA_DH_lipoyl-BS"/>
</dbReference>
<name>A0AAJ3NTK5_9MYCO</name>
<dbReference type="InterPro" id="IPR001078">
    <property type="entry name" value="2-oxoacid_DH_actylTfrase"/>
</dbReference>
<comment type="similarity">
    <text evidence="4 10">Belongs to the 2-oxoacid dehydrogenase family.</text>
</comment>
<evidence type="ECO:0000256" key="8">
    <source>
        <dbReference type="ARBA" id="ARBA00023315"/>
    </source>
</evidence>
<dbReference type="Gene3D" id="3.30.559.10">
    <property type="entry name" value="Chloramphenicol acetyltransferase-like domain"/>
    <property type="match status" value="1"/>
</dbReference>
<evidence type="ECO:0000256" key="5">
    <source>
        <dbReference type="ARBA" id="ARBA00022532"/>
    </source>
</evidence>
<gene>
    <name evidence="13" type="ORF">AWC23_06385</name>
</gene>
<dbReference type="CDD" id="cd06849">
    <property type="entry name" value="lipoyl_domain"/>
    <property type="match status" value="1"/>
</dbReference>
<comment type="pathway">
    <text evidence="3">Amino-acid degradation; L-lysine degradation via saccharopine pathway; glutaryl-CoA from L-lysine: step 6/6.</text>
</comment>
<dbReference type="InterPro" id="IPR023213">
    <property type="entry name" value="CAT-like_dom_sf"/>
</dbReference>
<dbReference type="PROSITE" id="PS50968">
    <property type="entry name" value="BIOTINYL_LIPOYL"/>
    <property type="match status" value="1"/>
</dbReference>
<dbReference type="GO" id="GO:0005829">
    <property type="term" value="C:cytosol"/>
    <property type="evidence" value="ECO:0007669"/>
    <property type="project" value="TreeGrafter"/>
</dbReference>
<evidence type="ECO:0000259" key="12">
    <source>
        <dbReference type="PROSITE" id="PS50968"/>
    </source>
</evidence>
<evidence type="ECO:0000256" key="9">
    <source>
        <dbReference type="ARBA" id="ARBA00052761"/>
    </source>
</evidence>
<dbReference type="Pfam" id="PF00364">
    <property type="entry name" value="Biotin_lipoyl"/>
    <property type="match status" value="1"/>
</dbReference>
<keyword evidence="5" id="KW-0816">Tricarboxylic acid cycle</keyword>
<dbReference type="GO" id="GO:0004149">
    <property type="term" value="F:dihydrolipoyllysine-residue succinyltransferase activity"/>
    <property type="evidence" value="ECO:0007669"/>
    <property type="project" value="UniProtKB-EC"/>
</dbReference>
<dbReference type="PROSITE" id="PS00189">
    <property type="entry name" value="LIPOYL"/>
    <property type="match status" value="1"/>
</dbReference>
<feature type="domain" description="Lipoyl-binding" evidence="12">
    <location>
        <begin position="7"/>
        <end position="82"/>
    </location>
</feature>
<comment type="catalytic activity">
    <reaction evidence="9">
        <text>N(6)-[(R)-dihydrolipoyl]-L-lysyl-[protein] + succinyl-CoA = N(6)-[(R)-S(8)-succinyldihydrolipoyl]-L-lysyl-[protein] + CoA</text>
        <dbReference type="Rhea" id="RHEA:15213"/>
        <dbReference type="Rhea" id="RHEA-COMP:10475"/>
        <dbReference type="Rhea" id="RHEA-COMP:20092"/>
        <dbReference type="ChEBI" id="CHEBI:57287"/>
        <dbReference type="ChEBI" id="CHEBI:57292"/>
        <dbReference type="ChEBI" id="CHEBI:83100"/>
        <dbReference type="ChEBI" id="CHEBI:83120"/>
        <dbReference type="EC" id="2.3.1.61"/>
    </reaction>
</comment>
<feature type="compositionally biased region" description="Low complexity" evidence="11">
    <location>
        <begin position="149"/>
        <end position="166"/>
    </location>
</feature>
<accession>A0AAJ3NTK5</accession>
<evidence type="ECO:0000313" key="14">
    <source>
        <dbReference type="Proteomes" id="UP000193387"/>
    </source>
</evidence>
<evidence type="ECO:0000256" key="3">
    <source>
        <dbReference type="ARBA" id="ARBA00005145"/>
    </source>
</evidence>
<reference evidence="13 14" key="1">
    <citation type="submission" date="2016-01" db="EMBL/GenBank/DDBJ databases">
        <title>The new phylogeny of the genus Mycobacterium.</title>
        <authorList>
            <person name="Tarcisio F."/>
            <person name="Conor M."/>
            <person name="Antonella G."/>
            <person name="Elisabetta G."/>
            <person name="Giulia F.S."/>
            <person name="Sara T."/>
            <person name="Anna F."/>
            <person name="Clotilde B."/>
            <person name="Roberto B."/>
            <person name="Veronica D.S."/>
            <person name="Fabio R."/>
            <person name="Monica P."/>
            <person name="Olivier J."/>
            <person name="Enrico T."/>
            <person name="Nicola S."/>
        </authorList>
    </citation>
    <scope>NUCLEOTIDE SEQUENCE [LARGE SCALE GENOMIC DNA]</scope>
    <source>
        <strain evidence="13 14">DSM 44616</strain>
    </source>
</reference>
<protein>
    <recommendedName>
        <fullName evidence="10">Dihydrolipoamide acetyltransferase component of pyruvate dehydrogenase complex</fullName>
        <ecNumber evidence="10">2.3.1.-</ecNumber>
    </recommendedName>
</protein>
<evidence type="ECO:0000256" key="11">
    <source>
        <dbReference type="SAM" id="MobiDB-lite"/>
    </source>
</evidence>
<keyword evidence="8 10" id="KW-0012">Acyltransferase</keyword>
<sequence>MTDIGAAELFSLPALGAEITEATVVRWLKEPGESFTEGEPLLEVAADKVDAEIPAPASGTLIEILAESDAVVEAGAALARVALATERSPRTEDVTAVALRVAPPTMEPQPALRASAGALSRAQAGPLSPAIPGAGSQPGHDVSGGRSTGQASRRAGPAAAWRPGEPSTARTADRSLTRVEKLPAIRKTIARRMMESLARSAQLTTVVEADVTSIAALRVEHGSNFERHAGARLSFLPFFAKAAIEALSGHPVVNASLDDDMSQVTYHRDVHLGMAVDSDKGLMVPVIRRATHLSVAELALSIARVAAAVRANTIKPDELSGGTFTITNTGSRGALFDTPIINAPQSAILGTGAVVERVVPTSGRGGPLQFGVRSRVYLALSYDHRLIDGADAAGFLATVKGRLEAGFAAEELF</sequence>
<dbReference type="PANTHER" id="PTHR43416:SF8">
    <property type="entry name" value="LIPOAMIDE ACYLTRANSFERASE COMPONENT OF BRANCHED-CHAIN ALPHA-KETO ACID DEHYDROGENASE COMPLEX"/>
    <property type="match status" value="1"/>
</dbReference>
<evidence type="ECO:0000313" key="13">
    <source>
        <dbReference type="EMBL" id="ORW73740.1"/>
    </source>
</evidence>
<organism evidence="13 14">
    <name type="scientific">Mycobacterium saskatchewanense</name>
    <dbReference type="NCBI Taxonomy" id="220927"/>
    <lineage>
        <taxon>Bacteria</taxon>
        <taxon>Bacillati</taxon>
        <taxon>Actinomycetota</taxon>
        <taxon>Actinomycetes</taxon>
        <taxon>Mycobacteriales</taxon>
        <taxon>Mycobacteriaceae</taxon>
        <taxon>Mycobacterium</taxon>
        <taxon>Mycobacterium simiae complex</taxon>
    </lineage>
</organism>
<feature type="compositionally biased region" description="Low complexity" evidence="11">
    <location>
        <begin position="111"/>
        <end position="125"/>
    </location>
</feature>
<comment type="function">
    <text evidence="2">E2 component of the 2-oxoglutarate dehydrogenase (OGDH) complex which catalyzes the second step in the conversion of 2-oxoglutarate to succinyl-CoA and CO(2).</text>
</comment>
<dbReference type="InterPro" id="IPR050537">
    <property type="entry name" value="2-oxoacid_dehydrogenase"/>
</dbReference>
<dbReference type="RefSeq" id="WP_232069112.1">
    <property type="nucleotide sequence ID" value="NZ_AP022573.1"/>
</dbReference>
<dbReference type="AlphaFoldDB" id="A0AAJ3NTK5"/>
<dbReference type="SUPFAM" id="SSF52777">
    <property type="entry name" value="CoA-dependent acyltransferases"/>
    <property type="match status" value="1"/>
</dbReference>
<dbReference type="InterPro" id="IPR011053">
    <property type="entry name" value="Single_hybrid_motif"/>
</dbReference>
<keyword evidence="6 10" id="KW-0808">Transferase</keyword>
<proteinExistence type="inferred from homology"/>
<evidence type="ECO:0000256" key="7">
    <source>
        <dbReference type="ARBA" id="ARBA00022823"/>
    </source>
</evidence>
<evidence type="ECO:0000256" key="1">
    <source>
        <dbReference type="ARBA" id="ARBA00001938"/>
    </source>
</evidence>
<comment type="caution">
    <text evidence="13">The sequence shown here is derived from an EMBL/GenBank/DDBJ whole genome shotgun (WGS) entry which is preliminary data.</text>
</comment>
<dbReference type="GO" id="GO:0006099">
    <property type="term" value="P:tricarboxylic acid cycle"/>
    <property type="evidence" value="ECO:0007669"/>
    <property type="project" value="UniProtKB-KW"/>
</dbReference>
<dbReference type="InterPro" id="IPR000089">
    <property type="entry name" value="Biotin_lipoyl"/>
</dbReference>
<dbReference type="PANTHER" id="PTHR43416">
    <property type="entry name" value="DIHYDROLIPOYLLYSINE-RESIDUE SUCCINYLTRANSFERASE COMPONENT OF 2-OXOGLUTARATE DEHYDROGENASE COMPLEX, MITOCHONDRIAL-RELATED"/>
    <property type="match status" value="1"/>
</dbReference>
<keyword evidence="14" id="KW-1185">Reference proteome</keyword>
<keyword evidence="7 10" id="KW-0450">Lipoyl</keyword>
<feature type="region of interest" description="Disordered" evidence="11">
    <location>
        <begin position="108"/>
        <end position="175"/>
    </location>
</feature>
<evidence type="ECO:0000256" key="4">
    <source>
        <dbReference type="ARBA" id="ARBA00007317"/>
    </source>
</evidence>
<dbReference type="EMBL" id="LQPR01000013">
    <property type="protein sequence ID" value="ORW73740.1"/>
    <property type="molecule type" value="Genomic_DNA"/>
</dbReference>
<dbReference type="EC" id="2.3.1.-" evidence="10"/>
<evidence type="ECO:0000256" key="2">
    <source>
        <dbReference type="ARBA" id="ARBA00004052"/>
    </source>
</evidence>
<dbReference type="SUPFAM" id="SSF51230">
    <property type="entry name" value="Single hybrid motif"/>
    <property type="match status" value="1"/>
</dbReference>
<dbReference type="Proteomes" id="UP000193387">
    <property type="component" value="Unassembled WGS sequence"/>
</dbReference>
<evidence type="ECO:0000256" key="6">
    <source>
        <dbReference type="ARBA" id="ARBA00022679"/>
    </source>
</evidence>